<proteinExistence type="inferred from homology"/>
<dbReference type="Proteomes" id="UP000183192">
    <property type="component" value="Unassembled WGS sequence"/>
</dbReference>
<evidence type="ECO:0000256" key="6">
    <source>
        <dbReference type="RuleBase" id="RU000481"/>
    </source>
</evidence>
<feature type="domain" description="Aminotransferase class I/classII large" evidence="7">
    <location>
        <begin position="31"/>
        <end position="379"/>
    </location>
</feature>
<dbReference type="FunFam" id="3.40.640.10:FF:000033">
    <property type="entry name" value="Aspartate aminotransferase"/>
    <property type="match status" value="1"/>
</dbReference>
<dbReference type="STRING" id="1805146.AUJ27_02950"/>
<dbReference type="InterPro" id="IPR015424">
    <property type="entry name" value="PyrdxlP-dep_Trfase"/>
</dbReference>
<protein>
    <recommendedName>
        <fullName evidence="6">Aminotransferase</fullName>
        <ecNumber evidence="6">2.6.1.-</ecNumber>
    </recommendedName>
</protein>
<evidence type="ECO:0000256" key="1">
    <source>
        <dbReference type="ARBA" id="ARBA00001933"/>
    </source>
</evidence>
<comment type="caution">
    <text evidence="8">The sequence shown here is derived from an EMBL/GenBank/DDBJ whole genome shotgun (WGS) entry which is preliminary data.</text>
</comment>
<dbReference type="PANTHER" id="PTHR46383:SF1">
    <property type="entry name" value="ASPARTATE AMINOTRANSFERASE"/>
    <property type="match status" value="1"/>
</dbReference>
<keyword evidence="3 6" id="KW-0032">Aminotransferase</keyword>
<dbReference type="PANTHER" id="PTHR46383">
    <property type="entry name" value="ASPARTATE AMINOTRANSFERASE"/>
    <property type="match status" value="1"/>
</dbReference>
<dbReference type="InterPro" id="IPR050596">
    <property type="entry name" value="AspAT/PAT-like"/>
</dbReference>
<evidence type="ECO:0000256" key="4">
    <source>
        <dbReference type="ARBA" id="ARBA00022679"/>
    </source>
</evidence>
<dbReference type="GO" id="GO:0006520">
    <property type="term" value="P:amino acid metabolic process"/>
    <property type="evidence" value="ECO:0007669"/>
    <property type="project" value="InterPro"/>
</dbReference>
<comment type="cofactor">
    <cofactor evidence="1 6">
        <name>pyridoxal 5'-phosphate</name>
        <dbReference type="ChEBI" id="CHEBI:597326"/>
    </cofactor>
</comment>
<dbReference type="CDD" id="cd00609">
    <property type="entry name" value="AAT_like"/>
    <property type="match status" value="1"/>
</dbReference>
<evidence type="ECO:0000259" key="7">
    <source>
        <dbReference type="Pfam" id="PF00155"/>
    </source>
</evidence>
<accession>A0A1J4T9J8</accession>
<sequence length="389" mass="43383">MKLSKLVQSIDPSITLLITAKAKEMKKQGLDVVSFAAGEPDFDTMWHIKEAAKRAIDEGFTKYTTSSGISELKEAVCAKLRRDNWLDYEKKNILISTGAKQSLFNIILTLVNPGDEVIIPLPYWISYEEMVKIASGRCVFLKPKGEKMTAEELQKTITQKTKLLILCSPSNPSGVVYNEKELKTIASVCVKNHLDVLSDECYEKLIYDGKKAVSIASINDKIKEQTVVVNGVSKTYAMTGWRIGYAAGSEEVIQAAAKIQDHSTSNPCSISQKAALAALNGPQDHIPKMVKEYQRRRDYMVQKLNSIKGVKAQKPEGAFYVFADVSRLYNKKINGSVKFCQELLEKSYVAVVPGAGFGDDHSIRFSFATGLEHIKRGLDRFQKFCEMIK</sequence>
<dbReference type="EC" id="2.6.1.-" evidence="6"/>
<evidence type="ECO:0000256" key="3">
    <source>
        <dbReference type="ARBA" id="ARBA00022576"/>
    </source>
</evidence>
<reference evidence="8 9" key="1">
    <citation type="journal article" date="2016" name="Environ. Microbiol.">
        <title>Genomic resolution of a cold subsurface aquifer community provides metabolic insights for novel microbes adapted to high CO concentrations.</title>
        <authorList>
            <person name="Probst A.J."/>
            <person name="Castelle C.J."/>
            <person name="Singh A."/>
            <person name="Brown C.T."/>
            <person name="Anantharaman K."/>
            <person name="Sharon I."/>
            <person name="Hug L.A."/>
            <person name="Burstein D."/>
            <person name="Emerson J.B."/>
            <person name="Thomas B.C."/>
            <person name="Banfield J.F."/>
        </authorList>
    </citation>
    <scope>NUCLEOTIDE SEQUENCE [LARGE SCALE GENOMIC DNA]</scope>
    <source>
        <strain evidence="8">CG1_02_37_44</strain>
    </source>
</reference>
<dbReference type="InterPro" id="IPR015422">
    <property type="entry name" value="PyrdxlP-dep_Trfase_small"/>
</dbReference>
<dbReference type="Gene3D" id="3.90.1150.10">
    <property type="entry name" value="Aspartate Aminotransferase, domain 1"/>
    <property type="match status" value="1"/>
</dbReference>
<dbReference type="Pfam" id="PF00155">
    <property type="entry name" value="Aminotran_1_2"/>
    <property type="match status" value="1"/>
</dbReference>
<comment type="similarity">
    <text evidence="2 6">Belongs to the class-I pyridoxal-phosphate-dependent aminotransferase family.</text>
</comment>
<dbReference type="EMBL" id="MNUU01000056">
    <property type="protein sequence ID" value="OIO07174.1"/>
    <property type="molecule type" value="Genomic_DNA"/>
</dbReference>
<evidence type="ECO:0000256" key="5">
    <source>
        <dbReference type="ARBA" id="ARBA00022898"/>
    </source>
</evidence>
<organism evidence="8 9">
    <name type="scientific">Candidatus Falkowbacteria bacterium CG1_02_37_44</name>
    <dbReference type="NCBI Taxonomy" id="1805146"/>
    <lineage>
        <taxon>Bacteria</taxon>
        <taxon>Candidatus Falkowiibacteriota</taxon>
    </lineage>
</organism>
<dbReference type="PRINTS" id="PR00753">
    <property type="entry name" value="ACCSYNTHASE"/>
</dbReference>
<dbReference type="InterPro" id="IPR004838">
    <property type="entry name" value="NHTrfase_class1_PyrdxlP-BS"/>
</dbReference>
<dbReference type="GO" id="GO:0008483">
    <property type="term" value="F:transaminase activity"/>
    <property type="evidence" value="ECO:0007669"/>
    <property type="project" value="UniProtKB-KW"/>
</dbReference>
<dbReference type="GO" id="GO:0030170">
    <property type="term" value="F:pyridoxal phosphate binding"/>
    <property type="evidence" value="ECO:0007669"/>
    <property type="project" value="InterPro"/>
</dbReference>
<keyword evidence="5" id="KW-0663">Pyridoxal phosphate</keyword>
<dbReference type="InterPro" id="IPR015421">
    <property type="entry name" value="PyrdxlP-dep_Trfase_major"/>
</dbReference>
<dbReference type="InterPro" id="IPR004839">
    <property type="entry name" value="Aminotransferase_I/II_large"/>
</dbReference>
<keyword evidence="4 6" id="KW-0808">Transferase</keyword>
<dbReference type="PROSITE" id="PS00105">
    <property type="entry name" value="AA_TRANSFER_CLASS_1"/>
    <property type="match status" value="1"/>
</dbReference>
<evidence type="ECO:0000313" key="9">
    <source>
        <dbReference type="Proteomes" id="UP000183192"/>
    </source>
</evidence>
<name>A0A1J4T9J8_9BACT</name>
<evidence type="ECO:0000313" key="8">
    <source>
        <dbReference type="EMBL" id="OIO07174.1"/>
    </source>
</evidence>
<dbReference type="Gene3D" id="3.40.640.10">
    <property type="entry name" value="Type I PLP-dependent aspartate aminotransferase-like (Major domain)"/>
    <property type="match status" value="1"/>
</dbReference>
<dbReference type="SUPFAM" id="SSF53383">
    <property type="entry name" value="PLP-dependent transferases"/>
    <property type="match status" value="1"/>
</dbReference>
<dbReference type="AlphaFoldDB" id="A0A1J4T9J8"/>
<evidence type="ECO:0000256" key="2">
    <source>
        <dbReference type="ARBA" id="ARBA00007441"/>
    </source>
</evidence>
<gene>
    <name evidence="8" type="ORF">AUJ27_02950</name>
</gene>